<evidence type="ECO:0000313" key="2">
    <source>
        <dbReference type="EMBL" id="EWM24727.1"/>
    </source>
</evidence>
<proteinExistence type="predicted"/>
<evidence type="ECO:0000256" key="1">
    <source>
        <dbReference type="SAM" id="MobiDB-lite"/>
    </source>
</evidence>
<evidence type="ECO:0000313" key="3">
    <source>
        <dbReference type="Proteomes" id="UP000019335"/>
    </source>
</evidence>
<feature type="region of interest" description="Disordered" evidence="1">
    <location>
        <begin position="204"/>
        <end position="300"/>
    </location>
</feature>
<keyword evidence="3" id="KW-1185">Reference proteome</keyword>
<feature type="compositionally biased region" description="Low complexity" evidence="1">
    <location>
        <begin position="209"/>
        <end position="218"/>
    </location>
</feature>
<name>W7TEY8_9STRA</name>
<dbReference type="Proteomes" id="UP000019335">
    <property type="component" value="Chromosome 13"/>
</dbReference>
<gene>
    <name evidence="2" type="ORF">Naga_100180g10</name>
</gene>
<dbReference type="AlphaFoldDB" id="W7TEY8"/>
<dbReference type="Gene3D" id="3.40.50.450">
    <property type="match status" value="1"/>
</dbReference>
<feature type="compositionally biased region" description="Basic and acidic residues" evidence="1">
    <location>
        <begin position="269"/>
        <end position="300"/>
    </location>
</feature>
<comment type="caution">
    <text evidence="2">The sequence shown here is derived from an EMBL/GenBank/DDBJ whole genome shotgun (WGS) entry which is preliminary data.</text>
</comment>
<dbReference type="Pfam" id="PF18306">
    <property type="entry name" value="LDcluster4"/>
    <property type="match status" value="1"/>
</dbReference>
<accession>W7TEY8</accession>
<dbReference type="SUPFAM" id="SSF102405">
    <property type="entry name" value="MCP/YpsA-like"/>
    <property type="match status" value="1"/>
</dbReference>
<organism evidence="2 3">
    <name type="scientific">Nannochloropsis gaditana</name>
    <dbReference type="NCBI Taxonomy" id="72520"/>
    <lineage>
        <taxon>Eukaryota</taxon>
        <taxon>Sar</taxon>
        <taxon>Stramenopiles</taxon>
        <taxon>Ochrophyta</taxon>
        <taxon>Eustigmatophyceae</taxon>
        <taxon>Eustigmatales</taxon>
        <taxon>Monodopsidaceae</taxon>
        <taxon>Nannochloropsis</taxon>
    </lineage>
</organism>
<sequence>MPQRGTPPPVVLRRPIIGVMGSGREPHVGLSAPLGSWLASTGCNLLTGGGRGVMECVSRTFSETPGREGQIIGVIPALPGASNEDSVIPPAGYPNPYTEIVIRTQCPLSMHPLTGTELTSRNHINILSSDIVVALPGSSGTWSEIQLAIRYRKPLILFLGEDGDDIDLAMDGVEDIKVAKSMGEVRLYVEEALERRRLRATSQPPLFASSSSYSSSSSPNAGAAAGEKSNGTAMSGEEGEREGGVEKGRLGEEESTGHLLVKATAEGQPGKREEEGGERQEEKGGKDGRGEVRRREEPVS</sequence>
<dbReference type="OrthoDB" id="5133950at2759"/>
<evidence type="ECO:0008006" key="4">
    <source>
        <dbReference type="Google" id="ProtNLM"/>
    </source>
</evidence>
<dbReference type="EMBL" id="AZIL01001162">
    <property type="protein sequence ID" value="EWM24727.1"/>
    <property type="molecule type" value="Genomic_DNA"/>
</dbReference>
<feature type="compositionally biased region" description="Basic and acidic residues" evidence="1">
    <location>
        <begin position="241"/>
        <end position="256"/>
    </location>
</feature>
<dbReference type="InterPro" id="IPR041164">
    <property type="entry name" value="LDcluster4"/>
</dbReference>
<protein>
    <recommendedName>
        <fullName evidence="4">Rossmann fold nucleotide-binding protein</fullName>
    </recommendedName>
</protein>
<reference evidence="2 3" key="1">
    <citation type="journal article" date="2014" name="Mol. Plant">
        <title>Chromosome Scale Genome Assembly and Transcriptome Profiling of Nannochloropsis gaditana in Nitrogen Depletion.</title>
        <authorList>
            <person name="Corteggiani Carpinelli E."/>
            <person name="Telatin A."/>
            <person name="Vitulo N."/>
            <person name="Forcato C."/>
            <person name="D'Angelo M."/>
            <person name="Schiavon R."/>
            <person name="Vezzi A."/>
            <person name="Giacometti G.M."/>
            <person name="Morosinotto T."/>
            <person name="Valle G."/>
        </authorList>
    </citation>
    <scope>NUCLEOTIDE SEQUENCE [LARGE SCALE GENOMIC DNA]</scope>
    <source>
        <strain evidence="2 3">B-31</strain>
    </source>
</reference>